<name>A0A318KV44_9FIRM</name>
<dbReference type="Proteomes" id="UP000247612">
    <property type="component" value="Unassembled WGS sequence"/>
</dbReference>
<dbReference type="SMART" id="SM00257">
    <property type="entry name" value="LysM"/>
    <property type="match status" value="1"/>
</dbReference>
<dbReference type="Pfam" id="PF07501">
    <property type="entry name" value="G5"/>
    <property type="match status" value="1"/>
</dbReference>
<evidence type="ECO:0000259" key="2">
    <source>
        <dbReference type="PROSITE" id="PS51109"/>
    </source>
</evidence>
<evidence type="ECO:0000259" key="3">
    <source>
        <dbReference type="PROSITE" id="PS51782"/>
    </source>
</evidence>
<keyword evidence="1" id="KW-0732">Signal</keyword>
<dbReference type="InterPro" id="IPR016047">
    <property type="entry name" value="M23ase_b-sheet_dom"/>
</dbReference>
<dbReference type="InterPro" id="IPR018392">
    <property type="entry name" value="LysM"/>
</dbReference>
<dbReference type="STRING" id="1034346.GCA_000313565_00915"/>
<protein>
    <submittedName>
        <fullName evidence="4">Murein DD-endopeptidase MepM/ murein hydrolase activator NlpD</fullName>
    </submittedName>
</protein>
<dbReference type="PANTHER" id="PTHR21666:SF289">
    <property type="entry name" value="L-ALA--D-GLU ENDOPEPTIDASE"/>
    <property type="match status" value="1"/>
</dbReference>
<dbReference type="InterPro" id="IPR011055">
    <property type="entry name" value="Dup_hybrid_motif"/>
</dbReference>
<dbReference type="AlphaFoldDB" id="A0A318KV44"/>
<reference evidence="4 5" key="1">
    <citation type="submission" date="2018-05" db="EMBL/GenBank/DDBJ databases">
        <title>Genomic Encyclopedia of Type Strains, Phase IV (KMG-IV): sequencing the most valuable type-strain genomes for metagenomic binning, comparative biology and taxonomic classification.</title>
        <authorList>
            <person name="Goeker M."/>
        </authorList>
    </citation>
    <scope>NUCLEOTIDE SEQUENCE [LARGE SCALE GENOMIC DNA]</scope>
    <source>
        <strain evidence="4 5">JC118</strain>
    </source>
</reference>
<dbReference type="PANTHER" id="PTHR21666">
    <property type="entry name" value="PEPTIDASE-RELATED"/>
    <property type="match status" value="1"/>
</dbReference>
<keyword evidence="4" id="KW-0378">Hydrolase</keyword>
<dbReference type="PROSITE" id="PS51782">
    <property type="entry name" value="LYSM"/>
    <property type="match status" value="1"/>
</dbReference>
<proteinExistence type="predicted"/>
<dbReference type="InterPro" id="IPR011098">
    <property type="entry name" value="G5_dom"/>
</dbReference>
<dbReference type="Gene3D" id="2.70.70.10">
    <property type="entry name" value="Glucose Permease (Domain IIA)"/>
    <property type="match status" value="1"/>
</dbReference>
<dbReference type="EMBL" id="QJKH01000012">
    <property type="protein sequence ID" value="PXX77093.1"/>
    <property type="molecule type" value="Genomic_DNA"/>
</dbReference>
<evidence type="ECO:0000313" key="5">
    <source>
        <dbReference type="Proteomes" id="UP000247612"/>
    </source>
</evidence>
<feature type="domain" description="LysM" evidence="3">
    <location>
        <begin position="240"/>
        <end position="287"/>
    </location>
</feature>
<accession>A0A318KV44</accession>
<dbReference type="OrthoDB" id="9805070at2"/>
<comment type="caution">
    <text evidence="4">The sequence shown here is derived from an EMBL/GenBank/DDBJ whole genome shotgun (WGS) entry which is preliminary data.</text>
</comment>
<evidence type="ECO:0000313" key="4">
    <source>
        <dbReference type="EMBL" id="PXX77093.1"/>
    </source>
</evidence>
<dbReference type="SMART" id="SM01208">
    <property type="entry name" value="G5"/>
    <property type="match status" value="1"/>
</dbReference>
<dbReference type="SUPFAM" id="SSF51261">
    <property type="entry name" value="Duplicated hybrid motif"/>
    <property type="match status" value="1"/>
</dbReference>
<dbReference type="Pfam" id="PF01551">
    <property type="entry name" value="Peptidase_M23"/>
    <property type="match status" value="1"/>
</dbReference>
<keyword evidence="5" id="KW-1185">Reference proteome</keyword>
<dbReference type="PROSITE" id="PS51109">
    <property type="entry name" value="G5"/>
    <property type="match status" value="1"/>
</dbReference>
<dbReference type="GO" id="GO:0004222">
    <property type="term" value="F:metalloendopeptidase activity"/>
    <property type="evidence" value="ECO:0007669"/>
    <property type="project" value="TreeGrafter"/>
</dbReference>
<organism evidence="4 5">
    <name type="scientific">Dielma fastidiosa</name>
    <dbReference type="NCBI Taxonomy" id="1034346"/>
    <lineage>
        <taxon>Bacteria</taxon>
        <taxon>Bacillati</taxon>
        <taxon>Bacillota</taxon>
        <taxon>Erysipelotrichia</taxon>
        <taxon>Erysipelotrichales</taxon>
        <taxon>Erysipelotrichaceae</taxon>
        <taxon>Dielma</taxon>
    </lineage>
</organism>
<dbReference type="InterPro" id="IPR050570">
    <property type="entry name" value="Cell_wall_metabolism_enzyme"/>
</dbReference>
<feature type="domain" description="G5" evidence="2">
    <location>
        <begin position="295"/>
        <end position="375"/>
    </location>
</feature>
<gene>
    <name evidence="4" type="ORF">DES51_11233</name>
</gene>
<sequence length="507" mass="57762">MKKQLILIVSLAFVSILLAFFYPKFGIINAIPDEDAAAQLAQDAIIPQKVIETFSEEQSVYTVYYKDRQLGIITDQSKLDSFLNQVYEERYKDEFPDSKVGFGEDIHVTESYSLSKVEDKDDEIIAYIDENDLFSIMGYKVEFSNGSVVYVQDPTEFSKAREEFVLNFLENEGVDPADTYWKLNNFQKQTVYSAKNARDISYRFEETAEITEKFVPIEKLLKSYDEYLTWLYYGYDYEPSYTTVDEYDTVQYIALKAGISSRSLIALNPDLLKSETQILQAGMQLNVSKVNSPINVEVVKEVMREEIAFPGETEYIYDPTLREGITQTVQEYKEGKKNVLRRVTEVNGIETEVETISELITEYPDHAIVRIGTMVIPSIGSGSFRWPVDNPTVTCGWNCYYGHTAIDIQNMYDHYGNIYAADRGVVEENSYNGINGNYMVINHNNGYRTYYGHMNVPGFWPVGTVVDKGEIIGQIGQTGLAFGPHVHFEVRTGGYGTSLYTCQFLGC</sequence>
<dbReference type="CDD" id="cd12797">
    <property type="entry name" value="M23_peptidase"/>
    <property type="match status" value="1"/>
</dbReference>
<evidence type="ECO:0000256" key="1">
    <source>
        <dbReference type="ARBA" id="ARBA00022729"/>
    </source>
</evidence>
<dbReference type="RefSeq" id="WP_022937228.1">
    <property type="nucleotide sequence ID" value="NZ_CABKRQ010000002.1"/>
</dbReference>
<dbReference type="Gene3D" id="2.20.230.10">
    <property type="entry name" value="Resuscitation-promoting factor rpfb"/>
    <property type="match status" value="1"/>
</dbReference>